<evidence type="ECO:0000259" key="3">
    <source>
        <dbReference type="Pfam" id="PF00685"/>
    </source>
</evidence>
<dbReference type="InterPro" id="IPR027417">
    <property type="entry name" value="P-loop_NTPase"/>
</dbReference>
<proteinExistence type="inferred from homology"/>
<dbReference type="eggNOG" id="KOG1584">
    <property type="taxonomic scope" value="Eukaryota"/>
</dbReference>
<evidence type="ECO:0000313" key="6">
    <source>
        <dbReference type="Proteomes" id="UP000002320"/>
    </source>
</evidence>
<dbReference type="EMBL" id="DS233157">
    <property type="protein sequence ID" value="EDS28406.1"/>
    <property type="molecule type" value="Genomic_DNA"/>
</dbReference>
<dbReference type="VEuPathDB" id="VectorBase:CPIJ017862"/>
<dbReference type="InterPro" id="IPR000863">
    <property type="entry name" value="Sulfotransferase_dom"/>
</dbReference>
<dbReference type="KEGG" id="cqu:CpipJ_CPIJ017862"/>
<dbReference type="AlphaFoldDB" id="B0XHH7"/>
<evidence type="ECO:0000313" key="4">
    <source>
        <dbReference type="EMBL" id="EDS28406.1"/>
    </source>
</evidence>
<name>B0XHH7_CULQU</name>
<dbReference type="OMA" id="REGWWEP"/>
<feature type="domain" description="Sulfotransferase" evidence="3">
    <location>
        <begin position="70"/>
        <end position="322"/>
    </location>
</feature>
<dbReference type="Proteomes" id="UP000002320">
    <property type="component" value="Unassembled WGS sequence"/>
</dbReference>
<dbReference type="VEuPathDB" id="VectorBase:CQUJHB004453"/>
<dbReference type="Gene3D" id="3.40.50.300">
    <property type="entry name" value="P-loop containing nucleotide triphosphate hydrolases"/>
    <property type="match status" value="1"/>
</dbReference>
<evidence type="ECO:0000256" key="2">
    <source>
        <dbReference type="ARBA" id="ARBA00022679"/>
    </source>
</evidence>
<dbReference type="FunCoup" id="B0XHH7">
    <property type="interactions" value="13"/>
</dbReference>
<accession>B0XHH7</accession>
<dbReference type="HOGENOM" id="CLU_027239_1_1_1"/>
<dbReference type="Pfam" id="PF00685">
    <property type="entry name" value="Sulfotransfer_1"/>
    <property type="match status" value="1"/>
</dbReference>
<keyword evidence="6" id="KW-1185">Reference proteome</keyword>
<comment type="similarity">
    <text evidence="1">Belongs to the sulfotransferase 1 family.</text>
</comment>
<evidence type="ECO:0000313" key="5">
    <source>
        <dbReference type="EnsemblMetazoa" id="CPIJ017862-PA"/>
    </source>
</evidence>
<dbReference type="GO" id="GO:0008146">
    <property type="term" value="F:sulfotransferase activity"/>
    <property type="evidence" value="ECO:0007669"/>
    <property type="project" value="InterPro"/>
</dbReference>
<reference evidence="4" key="1">
    <citation type="submission" date="2007-03" db="EMBL/GenBank/DDBJ databases">
        <title>Annotation of Culex pipiens quinquefasciatus.</title>
        <authorList>
            <consortium name="The Broad Institute Genome Sequencing Platform"/>
            <person name="Atkinson P.W."/>
            <person name="Hemingway J."/>
            <person name="Christensen B.M."/>
            <person name="Higgs S."/>
            <person name="Kodira C."/>
            <person name="Hannick L."/>
            <person name="Megy K."/>
            <person name="O'Leary S."/>
            <person name="Pearson M."/>
            <person name="Haas B.J."/>
            <person name="Mauceli E."/>
            <person name="Wortman J.R."/>
            <person name="Lee N.H."/>
            <person name="Guigo R."/>
            <person name="Stanke M."/>
            <person name="Alvarado L."/>
            <person name="Amedeo P."/>
            <person name="Antoine C.H."/>
            <person name="Arensburger P."/>
            <person name="Bidwell S.L."/>
            <person name="Crawford M."/>
            <person name="Camaro F."/>
            <person name="Devon K."/>
            <person name="Engels R."/>
            <person name="Hammond M."/>
            <person name="Howarth C."/>
            <person name="Koehrsen M."/>
            <person name="Lawson D."/>
            <person name="Montgomery P."/>
            <person name="Nene V."/>
            <person name="Nusbaum C."/>
            <person name="Puiu D."/>
            <person name="Romero-Severson J."/>
            <person name="Severson D.W."/>
            <person name="Shumway M."/>
            <person name="Sisk P."/>
            <person name="Stolte C."/>
            <person name="Zeng Q."/>
            <person name="Eisenstadt E."/>
            <person name="Fraser-Liggett C."/>
            <person name="Strausberg R."/>
            <person name="Galagan J."/>
            <person name="Birren B."/>
            <person name="Collins F.H."/>
        </authorList>
    </citation>
    <scope>NUCLEOTIDE SEQUENCE [LARGE SCALE GENOMIC DNA]</scope>
    <source>
        <strain evidence="4">JHB</strain>
    </source>
</reference>
<gene>
    <name evidence="5" type="primary">6052920</name>
    <name evidence="4" type="ORF">CpipJ_CPIJ017862</name>
</gene>
<dbReference type="EnsemblMetazoa" id="CPIJ017862-RA">
    <property type="protein sequence ID" value="CPIJ017862-PA"/>
    <property type="gene ID" value="CPIJ017862"/>
</dbReference>
<organism>
    <name type="scientific">Culex quinquefasciatus</name>
    <name type="common">Southern house mosquito</name>
    <name type="synonym">Culex pungens</name>
    <dbReference type="NCBI Taxonomy" id="7176"/>
    <lineage>
        <taxon>Eukaryota</taxon>
        <taxon>Metazoa</taxon>
        <taxon>Ecdysozoa</taxon>
        <taxon>Arthropoda</taxon>
        <taxon>Hexapoda</taxon>
        <taxon>Insecta</taxon>
        <taxon>Pterygota</taxon>
        <taxon>Neoptera</taxon>
        <taxon>Endopterygota</taxon>
        <taxon>Diptera</taxon>
        <taxon>Nematocera</taxon>
        <taxon>Culicoidea</taxon>
        <taxon>Culicidae</taxon>
        <taxon>Culicinae</taxon>
        <taxon>Culicini</taxon>
        <taxon>Culex</taxon>
        <taxon>Culex</taxon>
    </lineage>
</organism>
<evidence type="ECO:0000256" key="1">
    <source>
        <dbReference type="ARBA" id="ARBA00005771"/>
    </source>
</evidence>
<dbReference type="InParanoid" id="B0XHH7"/>
<keyword evidence="2 4" id="KW-0808">Transferase</keyword>
<dbReference type="OrthoDB" id="205623at2759"/>
<dbReference type="PANTHER" id="PTHR11783">
    <property type="entry name" value="SULFOTRANSFERASE SULT"/>
    <property type="match status" value="1"/>
</dbReference>
<reference evidence="5" key="2">
    <citation type="submission" date="2021-02" db="UniProtKB">
        <authorList>
            <consortium name="EnsemblMetazoa"/>
        </authorList>
    </citation>
    <scope>IDENTIFICATION</scope>
    <source>
        <strain evidence="5">JHB</strain>
    </source>
</reference>
<sequence length="336" mass="39269">MFHFEKLSNETLDRIECPGTERHYRVTRPGGYPDEAPGFLRDRGSSRFSVMIETYLPLAERIRSFQVFEDDVWVVTFPKCGTTWTQEMVWLLNNGLNFERARKLSLDERFPFLELTGALTLYGGDTVTDVERLPRPRHIKSHLPTMLLPDAVWTVRPKIIYVSRGPKDAATSFYHHYRNIVGYDGPREDFFNAFLSDNLIYAPFAGHAADYWKLRDERNVLFLSYEQMKRDLKKVIAKTAAFLGRSYSGQQVAALEQHLSVESMRANKSCNMDNLVQWARKTNYSDERKRNDANQFQFIRSGKINSFEQDMSEDFVSRFDEYEKTITEGSDFKFDF</sequence>
<dbReference type="STRING" id="7176.B0XHH7"/>
<dbReference type="SUPFAM" id="SSF52540">
    <property type="entry name" value="P-loop containing nucleoside triphosphate hydrolases"/>
    <property type="match status" value="1"/>
</dbReference>
<protein>
    <submittedName>
        <fullName evidence="4 5">Sulfotransferase</fullName>
    </submittedName>
</protein>